<dbReference type="Proteomes" id="UP000019277">
    <property type="component" value="Unassembled WGS sequence"/>
</dbReference>
<evidence type="ECO:0000313" key="3">
    <source>
        <dbReference type="Proteomes" id="UP000019277"/>
    </source>
</evidence>
<feature type="region of interest" description="Disordered" evidence="1">
    <location>
        <begin position="15"/>
        <end position="55"/>
    </location>
</feature>
<gene>
    <name evidence="2" type="ORF">UO65_3530</name>
</gene>
<reference evidence="2 3" key="1">
    <citation type="journal article" date="2014" name="Genome Announc.">
        <title>Draft Genome Sequence of the Antitrypanosomally Active Sponge-Associated Bacterium Actinokineospora sp. Strain EG49.</title>
        <authorList>
            <person name="Harjes J."/>
            <person name="Ryu T."/>
            <person name="Abdelmohsen U.R."/>
            <person name="Moitinho-Silva L."/>
            <person name="Horn H."/>
            <person name="Ravasi T."/>
            <person name="Hentschel U."/>
        </authorList>
    </citation>
    <scope>NUCLEOTIDE SEQUENCE [LARGE SCALE GENOMIC DNA]</scope>
    <source>
        <strain evidence="2 3">EG49</strain>
    </source>
</reference>
<organism evidence="2 3">
    <name type="scientific">Actinokineospora spheciospongiae</name>
    <dbReference type="NCBI Taxonomy" id="909613"/>
    <lineage>
        <taxon>Bacteria</taxon>
        <taxon>Bacillati</taxon>
        <taxon>Actinomycetota</taxon>
        <taxon>Actinomycetes</taxon>
        <taxon>Pseudonocardiales</taxon>
        <taxon>Pseudonocardiaceae</taxon>
        <taxon>Actinokineospora</taxon>
    </lineage>
</organism>
<protein>
    <submittedName>
        <fullName evidence="2">Uncharacterized protein</fullName>
    </submittedName>
</protein>
<keyword evidence="3" id="KW-1185">Reference proteome</keyword>
<accession>W7J4Y0</accession>
<sequence>MRFRGHDCLRVRCGSARPDSGARQFPTRSGHASGVHTAWPREYLGSNGSGQSYSD</sequence>
<dbReference type="AlphaFoldDB" id="W7J4Y0"/>
<comment type="caution">
    <text evidence="2">The sequence shown here is derived from an EMBL/GenBank/DDBJ whole genome shotgun (WGS) entry which is preliminary data.</text>
</comment>
<evidence type="ECO:0000313" key="2">
    <source>
        <dbReference type="EMBL" id="EWC61164.1"/>
    </source>
</evidence>
<name>W7J4Y0_9PSEU</name>
<proteinExistence type="predicted"/>
<dbReference type="STRING" id="909613.UO65_3530"/>
<dbReference type="EMBL" id="AYXG01000127">
    <property type="protein sequence ID" value="EWC61164.1"/>
    <property type="molecule type" value="Genomic_DNA"/>
</dbReference>
<evidence type="ECO:0000256" key="1">
    <source>
        <dbReference type="SAM" id="MobiDB-lite"/>
    </source>
</evidence>